<evidence type="ECO:0008006" key="4">
    <source>
        <dbReference type="Google" id="ProtNLM"/>
    </source>
</evidence>
<name>A0ABS9BSE7_9BACT</name>
<dbReference type="RefSeq" id="WP_234860705.1">
    <property type="nucleotide sequence ID" value="NZ_JAKEVZ010000003.1"/>
</dbReference>
<feature type="transmembrane region" description="Helical" evidence="1">
    <location>
        <begin position="12"/>
        <end position="34"/>
    </location>
</feature>
<keyword evidence="1" id="KW-0472">Membrane</keyword>
<reference evidence="2 3" key="1">
    <citation type="submission" date="2022-01" db="EMBL/GenBank/DDBJ databases">
        <title>Mariniradius saccharolyticus sp. nov., isolated from sediment of a river.</title>
        <authorList>
            <person name="Liu H."/>
        </authorList>
    </citation>
    <scope>NUCLEOTIDE SEQUENCE [LARGE SCALE GENOMIC DNA]</scope>
    <source>
        <strain evidence="2 3">RY-2</strain>
    </source>
</reference>
<sequence>MVFNEQQSLRDSFIVYVILMVEVPTLILMLVFWWTGKFGEDGFLPVAIFLFILGLVTWFIVSLSLEVHLDRSGLKFRSFPFVNKWKFIPIESIQNPKVRKIDGMMEFGGVGPRVSPKTKAFIFSTDWVLELDADGKKYAFSTRKPREMEAVLDLWKSESTT</sequence>
<dbReference type="EMBL" id="JAKEVZ010000003">
    <property type="protein sequence ID" value="MCF1750622.1"/>
    <property type="molecule type" value="Genomic_DNA"/>
</dbReference>
<dbReference type="Proteomes" id="UP001201449">
    <property type="component" value="Unassembled WGS sequence"/>
</dbReference>
<gene>
    <name evidence="2" type="ORF">L0U89_06025</name>
</gene>
<evidence type="ECO:0000313" key="2">
    <source>
        <dbReference type="EMBL" id="MCF1750622.1"/>
    </source>
</evidence>
<keyword evidence="3" id="KW-1185">Reference proteome</keyword>
<comment type="caution">
    <text evidence="2">The sequence shown here is derived from an EMBL/GenBank/DDBJ whole genome shotgun (WGS) entry which is preliminary data.</text>
</comment>
<organism evidence="2 3">
    <name type="scientific">Mariniradius sediminis</name>
    <dbReference type="NCBI Taxonomy" id="2909237"/>
    <lineage>
        <taxon>Bacteria</taxon>
        <taxon>Pseudomonadati</taxon>
        <taxon>Bacteroidota</taxon>
        <taxon>Cytophagia</taxon>
        <taxon>Cytophagales</taxon>
        <taxon>Cyclobacteriaceae</taxon>
        <taxon>Mariniradius</taxon>
    </lineage>
</organism>
<evidence type="ECO:0000313" key="3">
    <source>
        <dbReference type="Proteomes" id="UP001201449"/>
    </source>
</evidence>
<proteinExistence type="predicted"/>
<accession>A0ABS9BSE7</accession>
<feature type="transmembrane region" description="Helical" evidence="1">
    <location>
        <begin position="46"/>
        <end position="67"/>
    </location>
</feature>
<protein>
    <recommendedName>
        <fullName evidence="4">PH domain-containing protein</fullName>
    </recommendedName>
</protein>
<keyword evidence="1" id="KW-0812">Transmembrane</keyword>
<evidence type="ECO:0000256" key="1">
    <source>
        <dbReference type="SAM" id="Phobius"/>
    </source>
</evidence>
<keyword evidence="1" id="KW-1133">Transmembrane helix</keyword>